<organism evidence="1 2">
    <name type="scientific">Symbiodinium necroappetens</name>
    <dbReference type="NCBI Taxonomy" id="1628268"/>
    <lineage>
        <taxon>Eukaryota</taxon>
        <taxon>Sar</taxon>
        <taxon>Alveolata</taxon>
        <taxon>Dinophyceae</taxon>
        <taxon>Suessiales</taxon>
        <taxon>Symbiodiniaceae</taxon>
        <taxon>Symbiodinium</taxon>
    </lineage>
</organism>
<keyword evidence="2" id="KW-1185">Reference proteome</keyword>
<protein>
    <submittedName>
        <fullName evidence="1">GIP protein</fullName>
    </submittedName>
</protein>
<name>A0A813CEN1_9DINO</name>
<accession>A0A813CEN1</accession>
<comment type="caution">
    <text evidence="1">The sequence shown here is derived from an EMBL/GenBank/DDBJ whole genome shotgun (WGS) entry which is preliminary data.</text>
</comment>
<sequence length="341" mass="38232">HRSPTASGLSVLARNLQPKPLCMFLFRVAMRCWYLIVSLGLGAASPESDASCLDDEVTCSNSYLLQKSLHVQLNRHAEGTTKPWDVYGYLVATHHQAGSVLYQSIITRVFDYLGANYSCREFLRGSSAITSQGGRHLCSSTPGWWDCPIHWHHQLTYKQLEKDRAHAHAEGVSFKAVHSIRDPATMLAAGYCYHNRGDDFLAPWPDILFMDPKEGLQAVFPNMFKVMEDMTKIYENSRGEVGEVFNSRYENLTQSSQSFDANILAIFDFMFGGFITPEQQEEILALARLDDVNRGEPAYSAGLNLTENPKGDECMEASLAVLKTLDLYGPIKDLQERLGYA</sequence>
<gene>
    <name evidence="1" type="primary">GIP</name>
    <name evidence="1" type="ORF">SNEC2469_LOCUS34952</name>
</gene>
<proteinExistence type="predicted"/>
<feature type="non-terminal residue" evidence="1">
    <location>
        <position position="1"/>
    </location>
</feature>
<dbReference type="EMBL" id="CAJNJA010098868">
    <property type="protein sequence ID" value="CAE7943191.1"/>
    <property type="molecule type" value="Genomic_DNA"/>
</dbReference>
<dbReference type="Proteomes" id="UP000601435">
    <property type="component" value="Unassembled WGS sequence"/>
</dbReference>
<evidence type="ECO:0000313" key="2">
    <source>
        <dbReference type="Proteomes" id="UP000601435"/>
    </source>
</evidence>
<dbReference type="AlphaFoldDB" id="A0A813CEN1"/>
<reference evidence="1" key="1">
    <citation type="submission" date="2021-02" db="EMBL/GenBank/DDBJ databases">
        <authorList>
            <person name="Dougan E. K."/>
            <person name="Rhodes N."/>
            <person name="Thang M."/>
            <person name="Chan C."/>
        </authorList>
    </citation>
    <scope>NUCLEOTIDE SEQUENCE</scope>
</reference>
<evidence type="ECO:0000313" key="1">
    <source>
        <dbReference type="EMBL" id="CAE7943191.1"/>
    </source>
</evidence>